<proteinExistence type="predicted"/>
<accession>A0ABN8FXY8</accession>
<organism evidence="1 2">
    <name type="scientific">Paenibacillus auburnensis</name>
    <dbReference type="NCBI Taxonomy" id="2905649"/>
    <lineage>
        <taxon>Bacteria</taxon>
        <taxon>Bacillati</taxon>
        <taxon>Bacillota</taxon>
        <taxon>Bacilli</taxon>
        <taxon>Bacillales</taxon>
        <taxon>Paenibacillaceae</taxon>
        <taxon>Paenibacillus</taxon>
    </lineage>
</organism>
<evidence type="ECO:0000313" key="1">
    <source>
        <dbReference type="EMBL" id="CAH1191765.1"/>
    </source>
</evidence>
<dbReference type="Proteomes" id="UP000838324">
    <property type="component" value="Unassembled WGS sequence"/>
</dbReference>
<protein>
    <submittedName>
        <fullName evidence="1">Uncharacterized protein</fullName>
    </submittedName>
</protein>
<keyword evidence="2" id="KW-1185">Reference proteome</keyword>
<dbReference type="EMBL" id="CAKMMG010000001">
    <property type="protein sequence ID" value="CAH1191765.1"/>
    <property type="molecule type" value="Genomic_DNA"/>
</dbReference>
<name>A0ABN8FXY8_9BACL</name>
<evidence type="ECO:0000313" key="2">
    <source>
        <dbReference type="Proteomes" id="UP000838324"/>
    </source>
</evidence>
<sequence length="36" mass="3823">MMDVYMVAALAAIFGVIYAFAQWCGHVAEDKGGAES</sequence>
<comment type="caution">
    <text evidence="1">The sequence shown here is derived from an EMBL/GenBank/DDBJ whole genome shotgun (WGS) entry which is preliminary data.</text>
</comment>
<gene>
    <name evidence="1" type="ORF">PAECIP111892_00737</name>
</gene>
<reference evidence="1" key="1">
    <citation type="submission" date="2022-01" db="EMBL/GenBank/DDBJ databases">
        <authorList>
            <person name="Criscuolo A."/>
        </authorList>
    </citation>
    <scope>NUCLEOTIDE SEQUENCE</scope>
    <source>
        <strain evidence="1">CIP111892</strain>
    </source>
</reference>